<dbReference type="AlphaFoldDB" id="A0A0A9DKI8"/>
<reference evidence="1" key="2">
    <citation type="journal article" date="2015" name="Data Brief">
        <title>Shoot transcriptome of the giant reed, Arundo donax.</title>
        <authorList>
            <person name="Barrero R.A."/>
            <person name="Guerrero F.D."/>
            <person name="Moolhuijzen P."/>
            <person name="Goolsby J.A."/>
            <person name="Tidwell J."/>
            <person name="Bellgard S.E."/>
            <person name="Bellgard M.I."/>
        </authorList>
    </citation>
    <scope>NUCLEOTIDE SEQUENCE</scope>
    <source>
        <tissue evidence="1">Shoot tissue taken approximately 20 cm above the soil surface</tissue>
    </source>
</reference>
<dbReference type="EMBL" id="GBRH01213598">
    <property type="protein sequence ID" value="JAD84297.1"/>
    <property type="molecule type" value="Transcribed_RNA"/>
</dbReference>
<name>A0A0A9DKI8_ARUDO</name>
<sequence length="92" mass="10489">MEIGRMIRNQVASIKIFSLRGFQLVRSVSPSPTIRTRHSNKSTCFRPEKKVTPPGVECCPAEYGIALDQWIITWGIPTCIIRLLIRFQLGYP</sequence>
<protein>
    <submittedName>
        <fullName evidence="1">Uncharacterized protein</fullName>
    </submittedName>
</protein>
<accession>A0A0A9DKI8</accession>
<evidence type="ECO:0000313" key="1">
    <source>
        <dbReference type="EMBL" id="JAD84297.1"/>
    </source>
</evidence>
<proteinExistence type="predicted"/>
<reference evidence="1" key="1">
    <citation type="submission" date="2014-09" db="EMBL/GenBank/DDBJ databases">
        <authorList>
            <person name="Magalhaes I.L.F."/>
            <person name="Oliveira U."/>
            <person name="Santos F.R."/>
            <person name="Vidigal T.H.D.A."/>
            <person name="Brescovit A.D."/>
            <person name="Santos A.J."/>
        </authorList>
    </citation>
    <scope>NUCLEOTIDE SEQUENCE</scope>
    <source>
        <tissue evidence="1">Shoot tissue taken approximately 20 cm above the soil surface</tissue>
    </source>
</reference>
<organism evidence="1">
    <name type="scientific">Arundo donax</name>
    <name type="common">Giant reed</name>
    <name type="synonym">Donax arundinaceus</name>
    <dbReference type="NCBI Taxonomy" id="35708"/>
    <lineage>
        <taxon>Eukaryota</taxon>
        <taxon>Viridiplantae</taxon>
        <taxon>Streptophyta</taxon>
        <taxon>Embryophyta</taxon>
        <taxon>Tracheophyta</taxon>
        <taxon>Spermatophyta</taxon>
        <taxon>Magnoliopsida</taxon>
        <taxon>Liliopsida</taxon>
        <taxon>Poales</taxon>
        <taxon>Poaceae</taxon>
        <taxon>PACMAD clade</taxon>
        <taxon>Arundinoideae</taxon>
        <taxon>Arundineae</taxon>
        <taxon>Arundo</taxon>
    </lineage>
</organism>